<sequence>MDSVDPNVYWIFAVDEHSDLIGFLSNHSCQVVTVAEKDISVAFDGYRSCSKRVTSSMLEWKTVLGSPELQGTYRRDGNLSFVLHEKGTVPPDCTMMGPMLFTTMALPSLQLRHPEGVALLDAYYAINTTVNMQCADWSSGDALLREKSVDFILYSWLKTKSTSLFDNKYAFFSPSALCYYVRGRVPVPPSFYNSWILFFLCFICLVPFCFAIIFTFHVQRATRPSEHVPLSAVIMFFVMTFLGRSPHGLNVSAPAPRLVLVAWLLLMFFIGNYLQSSLTASRSMPALSAEITKEQLLKHLQEGTMLPCVASFSFQMRGDRETQPVFKPLARALDKCQSRCLDKYGFGCMKKARRGTDVYFNMCVEKERRLAFMHGLVVGEHSLAAWQTYSAVHIRFPLRYQHKRLMMAVSESGIWMHSGSRYPLPPVNQDIVSLDIPLHEYLAVLCTGLALSLVALAAEILLYRYRGEGE</sequence>
<keyword evidence="2" id="KW-1185">Reference proteome</keyword>
<reference evidence="1" key="1">
    <citation type="submission" date="2020-05" db="EMBL/GenBank/DDBJ databases">
        <title>Large-scale comparative analyses of tick genomes elucidate their genetic diversity and vector capacities.</title>
        <authorList>
            <person name="Jia N."/>
            <person name="Wang J."/>
            <person name="Shi W."/>
            <person name="Du L."/>
            <person name="Sun Y."/>
            <person name="Zhan W."/>
            <person name="Jiang J."/>
            <person name="Wang Q."/>
            <person name="Zhang B."/>
            <person name="Ji P."/>
            <person name="Sakyi L.B."/>
            <person name="Cui X."/>
            <person name="Yuan T."/>
            <person name="Jiang B."/>
            <person name="Yang W."/>
            <person name="Lam T.T.-Y."/>
            <person name="Chang Q."/>
            <person name="Ding S."/>
            <person name="Wang X."/>
            <person name="Zhu J."/>
            <person name="Ruan X."/>
            <person name="Zhao L."/>
            <person name="Wei J."/>
            <person name="Que T."/>
            <person name="Du C."/>
            <person name="Cheng J."/>
            <person name="Dai P."/>
            <person name="Han X."/>
            <person name="Huang E."/>
            <person name="Gao Y."/>
            <person name="Liu J."/>
            <person name="Shao H."/>
            <person name="Ye R."/>
            <person name="Li L."/>
            <person name="Wei W."/>
            <person name="Wang X."/>
            <person name="Wang C."/>
            <person name="Yang T."/>
            <person name="Huo Q."/>
            <person name="Li W."/>
            <person name="Guo W."/>
            <person name="Chen H."/>
            <person name="Zhou L."/>
            <person name="Ni X."/>
            <person name="Tian J."/>
            <person name="Zhou Y."/>
            <person name="Sheng Y."/>
            <person name="Liu T."/>
            <person name="Pan Y."/>
            <person name="Xia L."/>
            <person name="Li J."/>
            <person name="Zhao F."/>
            <person name="Cao W."/>
        </authorList>
    </citation>
    <scope>NUCLEOTIDE SEQUENCE</scope>
    <source>
        <strain evidence="1">Dsil-2018</strain>
    </source>
</reference>
<comment type="caution">
    <text evidence="1">The sequence shown here is derived from an EMBL/GenBank/DDBJ whole genome shotgun (WGS) entry which is preliminary data.</text>
</comment>
<organism evidence="1 2">
    <name type="scientific">Dermacentor silvarum</name>
    <name type="common">Tick</name>
    <dbReference type="NCBI Taxonomy" id="543639"/>
    <lineage>
        <taxon>Eukaryota</taxon>
        <taxon>Metazoa</taxon>
        <taxon>Ecdysozoa</taxon>
        <taxon>Arthropoda</taxon>
        <taxon>Chelicerata</taxon>
        <taxon>Arachnida</taxon>
        <taxon>Acari</taxon>
        <taxon>Parasitiformes</taxon>
        <taxon>Ixodida</taxon>
        <taxon>Ixodoidea</taxon>
        <taxon>Ixodidae</taxon>
        <taxon>Rhipicephalinae</taxon>
        <taxon>Dermacentor</taxon>
    </lineage>
</organism>
<gene>
    <name evidence="1" type="ORF">HPB49_024441</name>
</gene>
<evidence type="ECO:0000313" key="1">
    <source>
        <dbReference type="EMBL" id="KAH7971472.1"/>
    </source>
</evidence>
<dbReference type="EMBL" id="CM023480">
    <property type="protein sequence ID" value="KAH7971472.1"/>
    <property type="molecule type" value="Genomic_DNA"/>
</dbReference>
<name>A0ACB8DLL1_DERSI</name>
<accession>A0ACB8DLL1</accession>
<evidence type="ECO:0000313" key="2">
    <source>
        <dbReference type="Proteomes" id="UP000821865"/>
    </source>
</evidence>
<proteinExistence type="predicted"/>
<dbReference type="Proteomes" id="UP000821865">
    <property type="component" value="Chromosome 11"/>
</dbReference>
<protein>
    <submittedName>
        <fullName evidence="1">Uncharacterized protein</fullName>
    </submittedName>
</protein>